<gene>
    <name evidence="6" type="ORF">K435DRAFT_617283</name>
</gene>
<dbReference type="InterPro" id="IPR040049">
    <property type="entry name" value="Ribosomal_mS25/mL61"/>
</dbReference>
<dbReference type="PANTHER" id="PTHR13274">
    <property type="entry name" value="MITOCHONDRIAL RIBOSOMAL PROTEIN S25"/>
    <property type="match status" value="1"/>
</dbReference>
<feature type="non-terminal residue" evidence="6">
    <location>
        <position position="1"/>
    </location>
</feature>
<dbReference type="GO" id="GO:0005739">
    <property type="term" value="C:mitochondrion"/>
    <property type="evidence" value="ECO:0007669"/>
    <property type="project" value="UniProtKB-SubCell"/>
</dbReference>
<dbReference type="GO" id="GO:0005840">
    <property type="term" value="C:ribosome"/>
    <property type="evidence" value="ECO:0007669"/>
    <property type="project" value="UniProtKB-KW"/>
</dbReference>
<keyword evidence="3" id="KW-0496">Mitochondrion</keyword>
<dbReference type="Proteomes" id="UP000297245">
    <property type="component" value="Unassembled WGS sequence"/>
</dbReference>
<evidence type="ECO:0000256" key="2">
    <source>
        <dbReference type="ARBA" id="ARBA00022980"/>
    </source>
</evidence>
<dbReference type="SMART" id="SM00916">
    <property type="entry name" value="L51_S25_CI-B8"/>
    <property type="match status" value="1"/>
</dbReference>
<dbReference type="PANTHER" id="PTHR13274:SF2">
    <property type="entry name" value="SMALL RIBOSOMAL SUBUNIT PROTEIN MS25"/>
    <property type="match status" value="1"/>
</dbReference>
<keyword evidence="4" id="KW-0687">Ribonucleoprotein</keyword>
<dbReference type="Gene3D" id="3.40.30.10">
    <property type="entry name" value="Glutaredoxin"/>
    <property type="match status" value="1"/>
</dbReference>
<proteinExistence type="predicted"/>
<dbReference type="SUPFAM" id="SSF52833">
    <property type="entry name" value="Thioredoxin-like"/>
    <property type="match status" value="1"/>
</dbReference>
<dbReference type="OrthoDB" id="1696305at2759"/>
<evidence type="ECO:0000256" key="1">
    <source>
        <dbReference type="ARBA" id="ARBA00004173"/>
    </source>
</evidence>
<feature type="non-terminal residue" evidence="6">
    <location>
        <position position="142"/>
    </location>
</feature>
<dbReference type="InterPro" id="IPR007741">
    <property type="entry name" value="Ribosomal_mL43/mS25/NADH_DH"/>
</dbReference>
<evidence type="ECO:0000256" key="4">
    <source>
        <dbReference type="ARBA" id="ARBA00023274"/>
    </source>
</evidence>
<sequence length="142" mass="16406">VNMVRSAKPMGPSRLSKILAQLKSEPKYTLPGLRSLKLTYAFRNDHFGVRHFVKESLPKIRYNNPNLRIDVEKPFKSKDDKWRPEMELAFDGGRRTTINLSSKWSTTILKELLDLSGGEPWRKWKREALEKGVPLVPGEESE</sequence>
<protein>
    <recommendedName>
        <fullName evidence="5">Ribosomal protein/NADH dehydrogenase domain-containing protein</fullName>
    </recommendedName>
</protein>
<dbReference type="GO" id="GO:1990904">
    <property type="term" value="C:ribonucleoprotein complex"/>
    <property type="evidence" value="ECO:0007669"/>
    <property type="project" value="UniProtKB-KW"/>
</dbReference>
<dbReference type="GO" id="GO:0003735">
    <property type="term" value="F:structural constituent of ribosome"/>
    <property type="evidence" value="ECO:0007669"/>
    <property type="project" value="InterPro"/>
</dbReference>
<organism evidence="6 7">
    <name type="scientific">Dendrothele bispora (strain CBS 962.96)</name>
    <dbReference type="NCBI Taxonomy" id="1314807"/>
    <lineage>
        <taxon>Eukaryota</taxon>
        <taxon>Fungi</taxon>
        <taxon>Dikarya</taxon>
        <taxon>Basidiomycota</taxon>
        <taxon>Agaricomycotina</taxon>
        <taxon>Agaricomycetes</taxon>
        <taxon>Agaricomycetidae</taxon>
        <taxon>Agaricales</taxon>
        <taxon>Agaricales incertae sedis</taxon>
        <taxon>Dendrothele</taxon>
    </lineage>
</organism>
<evidence type="ECO:0000313" key="6">
    <source>
        <dbReference type="EMBL" id="THU88455.1"/>
    </source>
</evidence>
<reference evidence="6 7" key="1">
    <citation type="journal article" date="2019" name="Nat. Ecol. Evol.">
        <title>Megaphylogeny resolves global patterns of mushroom evolution.</title>
        <authorList>
            <person name="Varga T."/>
            <person name="Krizsan K."/>
            <person name="Foldi C."/>
            <person name="Dima B."/>
            <person name="Sanchez-Garcia M."/>
            <person name="Sanchez-Ramirez S."/>
            <person name="Szollosi G.J."/>
            <person name="Szarkandi J.G."/>
            <person name="Papp V."/>
            <person name="Albert L."/>
            <person name="Andreopoulos W."/>
            <person name="Angelini C."/>
            <person name="Antonin V."/>
            <person name="Barry K.W."/>
            <person name="Bougher N.L."/>
            <person name="Buchanan P."/>
            <person name="Buyck B."/>
            <person name="Bense V."/>
            <person name="Catcheside P."/>
            <person name="Chovatia M."/>
            <person name="Cooper J."/>
            <person name="Damon W."/>
            <person name="Desjardin D."/>
            <person name="Finy P."/>
            <person name="Geml J."/>
            <person name="Haridas S."/>
            <person name="Hughes K."/>
            <person name="Justo A."/>
            <person name="Karasinski D."/>
            <person name="Kautmanova I."/>
            <person name="Kiss B."/>
            <person name="Kocsube S."/>
            <person name="Kotiranta H."/>
            <person name="LaButti K.M."/>
            <person name="Lechner B.E."/>
            <person name="Liimatainen K."/>
            <person name="Lipzen A."/>
            <person name="Lukacs Z."/>
            <person name="Mihaltcheva S."/>
            <person name="Morgado L.N."/>
            <person name="Niskanen T."/>
            <person name="Noordeloos M.E."/>
            <person name="Ohm R.A."/>
            <person name="Ortiz-Santana B."/>
            <person name="Ovrebo C."/>
            <person name="Racz N."/>
            <person name="Riley R."/>
            <person name="Savchenko A."/>
            <person name="Shiryaev A."/>
            <person name="Soop K."/>
            <person name="Spirin V."/>
            <person name="Szebenyi C."/>
            <person name="Tomsovsky M."/>
            <person name="Tulloss R.E."/>
            <person name="Uehling J."/>
            <person name="Grigoriev I.V."/>
            <person name="Vagvolgyi C."/>
            <person name="Papp T."/>
            <person name="Martin F.M."/>
            <person name="Miettinen O."/>
            <person name="Hibbett D.S."/>
            <person name="Nagy L.G."/>
        </authorList>
    </citation>
    <scope>NUCLEOTIDE SEQUENCE [LARGE SCALE GENOMIC DNA]</scope>
    <source>
        <strain evidence="6 7">CBS 962.96</strain>
    </source>
</reference>
<feature type="domain" description="Ribosomal protein/NADH dehydrogenase" evidence="5">
    <location>
        <begin position="41"/>
        <end position="119"/>
    </location>
</feature>
<evidence type="ECO:0000259" key="5">
    <source>
        <dbReference type="SMART" id="SM00916"/>
    </source>
</evidence>
<dbReference type="InterPro" id="IPR036249">
    <property type="entry name" value="Thioredoxin-like_sf"/>
</dbReference>
<keyword evidence="7" id="KW-1185">Reference proteome</keyword>
<keyword evidence="2" id="KW-0689">Ribosomal protein</keyword>
<accession>A0A4V4HDS7</accession>
<evidence type="ECO:0000313" key="7">
    <source>
        <dbReference type="Proteomes" id="UP000297245"/>
    </source>
</evidence>
<dbReference type="EMBL" id="ML179409">
    <property type="protein sequence ID" value="THU88455.1"/>
    <property type="molecule type" value="Genomic_DNA"/>
</dbReference>
<name>A0A4V4HDS7_DENBC</name>
<dbReference type="AlphaFoldDB" id="A0A4V4HDS7"/>
<comment type="subcellular location">
    <subcellularLocation>
        <location evidence="1">Mitochondrion</location>
    </subcellularLocation>
</comment>
<evidence type="ECO:0000256" key="3">
    <source>
        <dbReference type="ARBA" id="ARBA00023128"/>
    </source>
</evidence>